<evidence type="ECO:0000256" key="1">
    <source>
        <dbReference type="SAM" id="MobiDB-lite"/>
    </source>
</evidence>
<feature type="region of interest" description="Disordered" evidence="1">
    <location>
        <begin position="36"/>
        <end position="80"/>
    </location>
</feature>
<protein>
    <submittedName>
        <fullName evidence="2">Uncharacterized protein</fullName>
    </submittedName>
</protein>
<dbReference type="Proteomes" id="UP000016923">
    <property type="component" value="Unassembled WGS sequence"/>
</dbReference>
<dbReference type="EMBL" id="KE148147">
    <property type="protein sequence ID" value="EPE09275.1"/>
    <property type="molecule type" value="Genomic_DNA"/>
</dbReference>
<proteinExistence type="predicted"/>
<gene>
    <name evidence="2" type="ORF">F503_07051</name>
</gene>
<dbReference type="AlphaFoldDB" id="S3D7A4"/>
<evidence type="ECO:0000313" key="2">
    <source>
        <dbReference type="EMBL" id="EPE09275.1"/>
    </source>
</evidence>
<reference evidence="2 3" key="1">
    <citation type="journal article" date="2013" name="BMC Genomics">
        <title>The genome and transcriptome of the pine saprophyte Ophiostoma piceae, and a comparison with the bark beetle-associated pine pathogen Grosmannia clavigera.</title>
        <authorList>
            <person name="Haridas S."/>
            <person name="Wang Y."/>
            <person name="Lim L."/>
            <person name="Massoumi Alamouti S."/>
            <person name="Jackman S."/>
            <person name="Docking R."/>
            <person name="Robertson G."/>
            <person name="Birol I."/>
            <person name="Bohlmann J."/>
            <person name="Breuil C."/>
        </authorList>
    </citation>
    <scope>NUCLEOTIDE SEQUENCE [LARGE SCALE GENOMIC DNA]</scope>
    <source>
        <strain evidence="2 3">UAMH 11346</strain>
    </source>
</reference>
<keyword evidence="3" id="KW-1185">Reference proteome</keyword>
<accession>S3D7A4</accession>
<evidence type="ECO:0000313" key="3">
    <source>
        <dbReference type="Proteomes" id="UP000016923"/>
    </source>
</evidence>
<organism evidence="2 3">
    <name type="scientific">Ophiostoma piceae (strain UAMH 11346)</name>
    <name type="common">Sap stain fungus</name>
    <dbReference type="NCBI Taxonomy" id="1262450"/>
    <lineage>
        <taxon>Eukaryota</taxon>
        <taxon>Fungi</taxon>
        <taxon>Dikarya</taxon>
        <taxon>Ascomycota</taxon>
        <taxon>Pezizomycotina</taxon>
        <taxon>Sordariomycetes</taxon>
        <taxon>Sordariomycetidae</taxon>
        <taxon>Ophiostomatales</taxon>
        <taxon>Ophiostomataceae</taxon>
        <taxon>Ophiostoma</taxon>
    </lineage>
</organism>
<dbReference type="VEuPathDB" id="FungiDB:F503_07051"/>
<name>S3D7A4_OPHP1</name>
<sequence length="80" mass="9078">MARQQSAKDAIDVGQSGLSVSARSVLDAVDNTTRYVLSKEQQGEQEQEEQKQDQHDEQQEDTTKTDRAGKLDYDRYNMIA</sequence>
<dbReference type="HOGENOM" id="CLU_2590374_0_0_1"/>
<feature type="compositionally biased region" description="Basic and acidic residues" evidence="1">
    <location>
        <begin position="48"/>
        <end position="80"/>
    </location>
</feature>
<feature type="region of interest" description="Disordered" evidence="1">
    <location>
        <begin position="1"/>
        <end position="20"/>
    </location>
</feature>